<keyword evidence="4" id="KW-0410">Iron transport</keyword>
<keyword evidence="5" id="KW-0408">Iron</keyword>
<dbReference type="SMART" id="SM00382">
    <property type="entry name" value="AAA"/>
    <property type="match status" value="1"/>
</dbReference>
<dbReference type="PANTHER" id="PTHR42771:SF2">
    <property type="entry name" value="IRON(3+)-HYDROXAMATE IMPORT ATP-BINDING PROTEIN FHUC"/>
    <property type="match status" value="1"/>
</dbReference>
<dbReference type="Proteomes" id="UP001204814">
    <property type="component" value="Unassembled WGS sequence"/>
</dbReference>
<evidence type="ECO:0000256" key="7">
    <source>
        <dbReference type="ARBA" id="ARBA00023136"/>
    </source>
</evidence>
<evidence type="ECO:0000256" key="3">
    <source>
        <dbReference type="ARBA" id="ARBA00022475"/>
    </source>
</evidence>
<proteinExistence type="predicted"/>
<evidence type="ECO:0000313" key="10">
    <source>
        <dbReference type="EMBL" id="MCB8562761.1"/>
    </source>
</evidence>
<dbReference type="EMBL" id="JAJDKQ010000030">
    <property type="protein sequence ID" value="MCB8562761.1"/>
    <property type="molecule type" value="Genomic_DNA"/>
</dbReference>
<reference evidence="10" key="4">
    <citation type="submission" date="2021-10" db="EMBL/GenBank/DDBJ databases">
        <title>Collection of gut derived symbiotic bacterial strains cultured from healthy donors.</title>
        <authorList>
            <person name="Lin H."/>
            <person name="Littmann E."/>
            <person name="Kohout C."/>
            <person name="Pamer E.G."/>
        </authorList>
    </citation>
    <scope>NUCLEOTIDE SEQUENCE</scope>
    <source>
        <strain evidence="10">DFI.5.2</strain>
    </source>
</reference>
<keyword evidence="7" id="KW-0472">Membrane</keyword>
<protein>
    <submittedName>
        <fullName evidence="10 12">ATPase</fullName>
    </submittedName>
    <submittedName>
        <fullName evidence="9">ATPase AAA</fullName>
    </submittedName>
</protein>
<dbReference type="InterPro" id="IPR027417">
    <property type="entry name" value="P-loop_NTPase"/>
</dbReference>
<dbReference type="GO" id="GO:0005886">
    <property type="term" value="C:plasma membrane"/>
    <property type="evidence" value="ECO:0007669"/>
    <property type="project" value="UniProtKB-SubCell"/>
</dbReference>
<evidence type="ECO:0000256" key="6">
    <source>
        <dbReference type="ARBA" id="ARBA00023065"/>
    </source>
</evidence>
<dbReference type="EMBL" id="AP024085">
    <property type="protein sequence ID" value="BCL57099.1"/>
    <property type="molecule type" value="Genomic_DNA"/>
</dbReference>
<comment type="subcellular location">
    <subcellularLocation>
        <location evidence="1">Cell membrane</location>
        <topology evidence="1">Peripheral membrane protein</topology>
    </subcellularLocation>
</comment>
<dbReference type="GO" id="GO:0016887">
    <property type="term" value="F:ATP hydrolysis activity"/>
    <property type="evidence" value="ECO:0007669"/>
    <property type="project" value="InterPro"/>
</dbReference>
<keyword evidence="3" id="KW-1003">Cell membrane</keyword>
<dbReference type="EMBL" id="PYLQ01000009">
    <property type="protein sequence ID" value="PST40903.1"/>
    <property type="molecule type" value="Genomic_DNA"/>
</dbReference>
<organism evidence="12 13">
    <name type="scientific">Faecalibacillus intestinalis</name>
    <dbReference type="NCBI Taxonomy" id="1982626"/>
    <lineage>
        <taxon>Bacteria</taxon>
        <taxon>Bacillati</taxon>
        <taxon>Bacillota</taxon>
        <taxon>Erysipelotrichia</taxon>
        <taxon>Erysipelotrichales</taxon>
        <taxon>Coprobacillaceae</taxon>
        <taxon>Faecalibacillus</taxon>
    </lineage>
</organism>
<dbReference type="PANTHER" id="PTHR42771">
    <property type="entry name" value="IRON(3+)-HYDROXAMATE IMPORT ATP-BINDING PROTEIN FHUC"/>
    <property type="match status" value="1"/>
</dbReference>
<dbReference type="AlphaFoldDB" id="A0A2T3G078"/>
<dbReference type="GO" id="GO:0005524">
    <property type="term" value="F:ATP binding"/>
    <property type="evidence" value="ECO:0007669"/>
    <property type="project" value="InterPro"/>
</dbReference>
<evidence type="ECO:0000313" key="9">
    <source>
        <dbReference type="EMBL" id="BCL57099.1"/>
    </source>
</evidence>
<gene>
    <name evidence="12" type="ORF">C7U54_07755</name>
    <name evidence="9" type="ORF">Fi14EGH31_08110</name>
    <name evidence="10" type="ORF">LJD74_12275</name>
    <name evidence="11" type="ORF">NE542_08765</name>
</gene>
<accession>A0A2T3G078</accession>
<evidence type="ECO:0000313" key="13">
    <source>
        <dbReference type="Proteomes" id="UP000240974"/>
    </source>
</evidence>
<keyword evidence="6" id="KW-0406">Ion transport</keyword>
<feature type="domain" description="AAA+ ATPase" evidence="8">
    <location>
        <begin position="35"/>
        <end position="242"/>
    </location>
</feature>
<dbReference type="GO" id="GO:0006826">
    <property type="term" value="P:iron ion transport"/>
    <property type="evidence" value="ECO:0007669"/>
    <property type="project" value="UniProtKB-KW"/>
</dbReference>
<dbReference type="EMBL" id="JANGBO010000007">
    <property type="protein sequence ID" value="MCQ5061908.1"/>
    <property type="molecule type" value="Genomic_DNA"/>
</dbReference>
<evidence type="ECO:0000256" key="4">
    <source>
        <dbReference type="ARBA" id="ARBA00022496"/>
    </source>
</evidence>
<reference evidence="11" key="5">
    <citation type="submission" date="2022-06" db="EMBL/GenBank/DDBJ databases">
        <title>Isolation of gut microbiota from human fecal samples.</title>
        <authorList>
            <person name="Pamer E.G."/>
            <person name="Barat B."/>
            <person name="Waligurski E."/>
            <person name="Medina S."/>
            <person name="Paddock L."/>
            <person name="Mostad J."/>
        </authorList>
    </citation>
    <scope>NUCLEOTIDE SEQUENCE</scope>
    <source>
        <strain evidence="11">DFI.6.24</strain>
    </source>
</reference>
<dbReference type="SUPFAM" id="SSF52540">
    <property type="entry name" value="P-loop containing nucleoside triphosphate hydrolases"/>
    <property type="match status" value="1"/>
</dbReference>
<dbReference type="Gene3D" id="3.40.50.300">
    <property type="entry name" value="P-loop containing nucleotide triphosphate hydrolases"/>
    <property type="match status" value="1"/>
</dbReference>
<dbReference type="InterPro" id="IPR003593">
    <property type="entry name" value="AAA+_ATPase"/>
</dbReference>
<dbReference type="GeneID" id="70579250"/>
<dbReference type="KEGG" id="fit:Fi14EGH31_08110"/>
<dbReference type="Proteomes" id="UP000240974">
    <property type="component" value="Unassembled WGS sequence"/>
</dbReference>
<keyword evidence="2" id="KW-0813">Transport</keyword>
<sequence>MIYLSSFKLSNKKLKNPNIYPYSVFKDKYIEPFSFAPITIFYGNNGCGKSTLLNIIAGKLKIKGKESPASNNYGSENYCQRFENECAYSLGSNEYGVPFYHLPENSRYIKSEDILYEIKKIQQKAILEHGLTYDYMQDGLSLEKAQSILDHKKEQRIENIIFSQEKYSNGETSLQFFQEYLIPEALYLLDEPEVSLSPANQVALAHEINKLAHYLGCQFVIATHSPFMLGTLDAKIYNLDAKECQVTPWYQLENVRYFYDFFKKHEKEFTQ</sequence>
<evidence type="ECO:0000313" key="11">
    <source>
        <dbReference type="EMBL" id="MCQ5061908.1"/>
    </source>
</evidence>
<reference evidence="14" key="3">
    <citation type="submission" date="2020-09" db="EMBL/GenBank/DDBJ databases">
        <title>Complete genome sequencing of Faecalibacillus intestinalis strain 14EGH31.</title>
        <authorList>
            <person name="Sakamoto M."/>
            <person name="Murakami T."/>
            <person name="Mori H."/>
        </authorList>
    </citation>
    <scope>NUCLEOTIDE SEQUENCE [LARGE SCALE GENOMIC DNA]</scope>
    <source>
        <strain evidence="14">14EGH31</strain>
    </source>
</reference>
<evidence type="ECO:0000259" key="8">
    <source>
        <dbReference type="SMART" id="SM00382"/>
    </source>
</evidence>
<reference evidence="9" key="2">
    <citation type="journal article" date="2020" name="Microbiol. Resour. Announc.">
        <title>Complete Genome Sequence of Faecalibacillus intestinalis JCM 34082, Isolated from Feces from a Healthy Japanese Female.</title>
        <authorList>
            <person name="Sakamoto M."/>
            <person name="Ikeyama N."/>
            <person name="Toyoda A."/>
            <person name="Murakami T."/>
            <person name="Mori H."/>
            <person name="Ohkuma M."/>
        </authorList>
    </citation>
    <scope>NUCLEOTIDE SEQUENCE</scope>
    <source>
        <strain evidence="9">14EGH31</strain>
    </source>
</reference>
<keyword evidence="13" id="KW-1185">Reference proteome</keyword>
<reference evidence="12 13" key="1">
    <citation type="journal article" date="2019" name="Int. J. Syst. Evol. Microbiol.">
        <title>Faecalibacillus intestinalis gen. nov., sp. nov. and Faecalibacillus faecis sp. nov., isolated from human faeces.</title>
        <authorList>
            <person name="Seo B."/>
            <person name="Jeon K."/>
            <person name="Baek I."/>
            <person name="Lee Y.M."/>
            <person name="Baek K."/>
            <person name="Ko G."/>
        </authorList>
    </citation>
    <scope>NUCLEOTIDE SEQUENCE [LARGE SCALE GENOMIC DNA]</scope>
    <source>
        <strain evidence="12 13">SNUG30099</strain>
    </source>
</reference>
<evidence type="ECO:0000313" key="14">
    <source>
        <dbReference type="Proteomes" id="UP000593842"/>
    </source>
</evidence>
<evidence type="ECO:0000256" key="1">
    <source>
        <dbReference type="ARBA" id="ARBA00004202"/>
    </source>
</evidence>
<dbReference type="Proteomes" id="UP000593842">
    <property type="component" value="Chromosome"/>
</dbReference>
<evidence type="ECO:0000256" key="5">
    <source>
        <dbReference type="ARBA" id="ARBA00023004"/>
    </source>
</evidence>
<evidence type="ECO:0000313" key="12">
    <source>
        <dbReference type="EMBL" id="PST40903.1"/>
    </source>
</evidence>
<dbReference type="InterPro" id="IPR003959">
    <property type="entry name" value="ATPase_AAA_core"/>
</dbReference>
<dbReference type="Pfam" id="PF13304">
    <property type="entry name" value="AAA_21"/>
    <property type="match status" value="1"/>
</dbReference>
<dbReference type="InterPro" id="IPR051535">
    <property type="entry name" value="Siderophore_ABC-ATPase"/>
</dbReference>
<dbReference type="RefSeq" id="WP_107029901.1">
    <property type="nucleotide sequence ID" value="NZ_AP024085.1"/>
</dbReference>
<name>A0A2T3G078_9FIRM</name>
<evidence type="ECO:0000256" key="2">
    <source>
        <dbReference type="ARBA" id="ARBA00022448"/>
    </source>
</evidence>
<dbReference type="Proteomes" id="UP001197827">
    <property type="component" value="Unassembled WGS sequence"/>
</dbReference>